<gene>
    <name evidence="1" type="primary">orf2</name>
</gene>
<protein>
    <submittedName>
        <fullName evidence="1">Nonstructural protein</fullName>
    </submittedName>
</protein>
<dbReference type="EMBL" id="OR378272">
    <property type="protein sequence ID" value="WNH14489.1"/>
    <property type="molecule type" value="Genomic_RNA"/>
</dbReference>
<accession>A0AA96C4S7</accession>
<name>A0AA96C4S7_9REOV</name>
<sequence length="251" mass="29805">MDCDRFLDMLFDDRSHTSFTTKVLRRIDREVGILECFESEDDALRWLYKFMVPDHFFSIDDEYIFPGHLGMKEYIGASTFDDIGYPNISLWADNRLKYLPKILWREMSDDFKLNWFLTMMSEDSNIVDTFATMLSDSLLFGAIKALIRDMGYTIRNRHKVIDFFIYLHGLNVSVLISKHLLKFRFVNYRNKAELRNFVANRLKPGLKCVFGTKALVDTLYRNVDPMVFFYYIVRSELDKTITKLRLLKRVL</sequence>
<organism evidence="1">
    <name type="scientific">Physostegia virginiana fijivirus</name>
    <dbReference type="NCBI Taxonomy" id="3075966"/>
    <lineage>
        <taxon>Viruses</taxon>
        <taxon>Riboviria</taxon>
        <taxon>Orthornavirae</taxon>
        <taxon>Duplornaviricota</taxon>
        <taxon>Resentoviricetes</taxon>
        <taxon>Reovirales</taxon>
        <taxon>Spinareoviridae</taxon>
        <taxon>Fijivirus</taxon>
    </lineage>
</organism>
<proteinExistence type="predicted"/>
<evidence type="ECO:0000313" key="1">
    <source>
        <dbReference type="EMBL" id="WNH14489.1"/>
    </source>
</evidence>
<reference evidence="1" key="1">
    <citation type="submission" date="2023-08" db="EMBL/GenBank/DDBJ databases">
        <title>Identification of viral pathogens in a Physostegia virginiana plant by high-throughput sequencing.</title>
        <authorList>
            <person name="Dong J."/>
            <person name="Fu S."/>
            <person name="Chen Y."/>
            <person name="Cao M."/>
            <person name="Zhou X."/>
            <person name="Wu J."/>
        </authorList>
    </citation>
    <scope>NUCLEOTIDE SEQUENCE</scope>
    <source>
        <strain evidence="1">Beijing</strain>
    </source>
</reference>